<proteinExistence type="predicted"/>
<dbReference type="SUPFAM" id="SSF47413">
    <property type="entry name" value="lambda repressor-like DNA-binding domains"/>
    <property type="match status" value="1"/>
</dbReference>
<evidence type="ECO:0000256" key="1">
    <source>
        <dbReference type="SAM" id="MobiDB-lite"/>
    </source>
</evidence>
<dbReference type="Pfam" id="PF01381">
    <property type="entry name" value="HTH_3"/>
    <property type="match status" value="1"/>
</dbReference>
<feature type="domain" description="HTH cro/C1-type" evidence="2">
    <location>
        <begin position="31"/>
        <end position="85"/>
    </location>
</feature>
<gene>
    <name evidence="3" type="ORF">ACFPIE_15525</name>
</gene>
<evidence type="ECO:0000313" key="3">
    <source>
        <dbReference type="EMBL" id="MFC5345326.1"/>
    </source>
</evidence>
<dbReference type="RefSeq" id="WP_376867058.1">
    <property type="nucleotide sequence ID" value="NZ_JBHSLF010000046.1"/>
</dbReference>
<dbReference type="SMART" id="SM00530">
    <property type="entry name" value="HTH_XRE"/>
    <property type="match status" value="1"/>
</dbReference>
<keyword evidence="4" id="KW-1185">Reference proteome</keyword>
<dbReference type="Gene3D" id="1.10.260.40">
    <property type="entry name" value="lambda repressor-like DNA-binding domains"/>
    <property type="match status" value="1"/>
</dbReference>
<feature type="region of interest" description="Disordered" evidence="1">
    <location>
        <begin position="1"/>
        <end position="24"/>
    </location>
</feature>
<dbReference type="CDD" id="cd00093">
    <property type="entry name" value="HTH_XRE"/>
    <property type="match status" value="1"/>
</dbReference>
<sequence>MKARPTNSEVARLTGRRRGPDASDHLIGARVRQLRSECGVSSETLARRLGVSIQQLQKYETGQNRIAASRLWAMSQALGQPIQAFYPPDAGAPVERVESDLSLVSRLRARDRAMVLALARRLLRPPP</sequence>
<comment type="caution">
    <text evidence="3">The sequence shown here is derived from an EMBL/GenBank/DDBJ whole genome shotgun (WGS) entry which is preliminary data.</text>
</comment>
<dbReference type="Proteomes" id="UP001596152">
    <property type="component" value="Unassembled WGS sequence"/>
</dbReference>
<organism evidence="3 4">
    <name type="scientific">Brevundimonas staleyi</name>
    <dbReference type="NCBI Taxonomy" id="74326"/>
    <lineage>
        <taxon>Bacteria</taxon>
        <taxon>Pseudomonadati</taxon>
        <taxon>Pseudomonadota</taxon>
        <taxon>Alphaproteobacteria</taxon>
        <taxon>Caulobacterales</taxon>
        <taxon>Caulobacteraceae</taxon>
        <taxon>Brevundimonas</taxon>
    </lineage>
</organism>
<evidence type="ECO:0000259" key="2">
    <source>
        <dbReference type="PROSITE" id="PS50943"/>
    </source>
</evidence>
<protein>
    <submittedName>
        <fullName evidence="3">Helix-turn-helix domain-containing protein</fullName>
    </submittedName>
</protein>
<dbReference type="InterPro" id="IPR001387">
    <property type="entry name" value="Cro/C1-type_HTH"/>
</dbReference>
<accession>A0ABW0FUY2</accession>
<reference evidence="4" key="1">
    <citation type="journal article" date="2019" name="Int. J. Syst. Evol. Microbiol.">
        <title>The Global Catalogue of Microorganisms (GCM) 10K type strain sequencing project: providing services to taxonomists for standard genome sequencing and annotation.</title>
        <authorList>
            <consortium name="The Broad Institute Genomics Platform"/>
            <consortium name="The Broad Institute Genome Sequencing Center for Infectious Disease"/>
            <person name="Wu L."/>
            <person name="Ma J."/>
        </authorList>
    </citation>
    <scope>NUCLEOTIDE SEQUENCE [LARGE SCALE GENOMIC DNA]</scope>
    <source>
        <strain evidence="4">JCM 12125</strain>
    </source>
</reference>
<dbReference type="PROSITE" id="PS50943">
    <property type="entry name" value="HTH_CROC1"/>
    <property type="match status" value="1"/>
</dbReference>
<name>A0ABW0FUY2_9CAUL</name>
<evidence type="ECO:0000313" key="4">
    <source>
        <dbReference type="Proteomes" id="UP001596152"/>
    </source>
</evidence>
<dbReference type="InterPro" id="IPR010982">
    <property type="entry name" value="Lambda_DNA-bd_dom_sf"/>
</dbReference>
<dbReference type="EMBL" id="JBHSLF010000046">
    <property type="protein sequence ID" value="MFC5345326.1"/>
    <property type="molecule type" value="Genomic_DNA"/>
</dbReference>